<feature type="domain" description="FATC" evidence="24">
    <location>
        <begin position="2935"/>
        <end position="2967"/>
    </location>
</feature>
<dbReference type="InterPro" id="IPR036940">
    <property type="entry name" value="PI3/4_kinase_cat_sf"/>
</dbReference>
<evidence type="ECO:0000259" key="22">
    <source>
        <dbReference type="PROSITE" id="PS50290"/>
    </source>
</evidence>
<keyword evidence="26" id="KW-1185">Reference proteome</keyword>
<dbReference type="GO" id="GO:0000781">
    <property type="term" value="C:chromosome, telomeric region"/>
    <property type="evidence" value="ECO:0007669"/>
    <property type="project" value="UniProtKB-SubCell"/>
</dbReference>
<comment type="catalytic activity">
    <reaction evidence="19">
        <text>L-seryl-[protein] + ATP = O-phospho-L-seryl-[protein] + ADP + H(+)</text>
        <dbReference type="Rhea" id="RHEA:17989"/>
        <dbReference type="Rhea" id="RHEA-COMP:9863"/>
        <dbReference type="Rhea" id="RHEA-COMP:11604"/>
        <dbReference type="ChEBI" id="CHEBI:15378"/>
        <dbReference type="ChEBI" id="CHEBI:29999"/>
        <dbReference type="ChEBI" id="CHEBI:30616"/>
        <dbReference type="ChEBI" id="CHEBI:83421"/>
        <dbReference type="ChEBI" id="CHEBI:456216"/>
        <dbReference type="EC" id="2.7.11.1"/>
    </reaction>
</comment>
<dbReference type="InterPro" id="IPR044107">
    <property type="entry name" value="PIKKc_ATM"/>
</dbReference>
<evidence type="ECO:0000256" key="5">
    <source>
        <dbReference type="ARBA" id="ARBA00012513"/>
    </source>
</evidence>
<protein>
    <recommendedName>
        <fullName evidence="6 20">Serine/threonine-protein kinase Tel1</fullName>
        <ecNumber evidence="5 20">2.7.11.1</ecNumber>
    </recommendedName>
</protein>
<dbReference type="InterPro" id="IPR016024">
    <property type="entry name" value="ARM-type_fold"/>
</dbReference>
<evidence type="ECO:0000256" key="15">
    <source>
        <dbReference type="ARBA" id="ARBA00022895"/>
    </source>
</evidence>
<dbReference type="OrthoDB" id="381190at2759"/>
<dbReference type="Proteomes" id="UP000800096">
    <property type="component" value="Unassembled WGS sequence"/>
</dbReference>
<evidence type="ECO:0000256" key="14">
    <source>
        <dbReference type="ARBA" id="ARBA00022853"/>
    </source>
</evidence>
<accession>A0A6A5R3M4</accession>
<evidence type="ECO:0000256" key="1">
    <source>
        <dbReference type="ARBA" id="ARBA00004123"/>
    </source>
</evidence>
<dbReference type="InterPro" id="IPR038980">
    <property type="entry name" value="ATM_plant"/>
</dbReference>
<evidence type="ECO:0000256" key="12">
    <source>
        <dbReference type="ARBA" id="ARBA00022777"/>
    </source>
</evidence>
<keyword evidence="8 20" id="KW-0723">Serine/threonine-protein kinase</keyword>
<evidence type="ECO:0000256" key="9">
    <source>
        <dbReference type="ARBA" id="ARBA00022679"/>
    </source>
</evidence>
<feature type="region of interest" description="Disordered" evidence="21">
    <location>
        <begin position="2869"/>
        <end position="2923"/>
    </location>
</feature>
<dbReference type="PANTHER" id="PTHR37079:SF4">
    <property type="entry name" value="SERINE_THREONINE-PROTEIN KINASE ATM"/>
    <property type="match status" value="1"/>
</dbReference>
<dbReference type="PANTHER" id="PTHR37079">
    <property type="entry name" value="SERINE/THREONINE-PROTEIN KINASE ATM"/>
    <property type="match status" value="1"/>
</dbReference>
<keyword evidence="7 20" id="KW-0158">Chromosome</keyword>
<dbReference type="SMART" id="SM01342">
    <property type="entry name" value="TAN"/>
    <property type="match status" value="1"/>
</dbReference>
<evidence type="ECO:0000256" key="18">
    <source>
        <dbReference type="ARBA" id="ARBA00047899"/>
    </source>
</evidence>
<dbReference type="EC" id="2.7.11.1" evidence="5 20"/>
<evidence type="ECO:0000256" key="6">
    <source>
        <dbReference type="ARBA" id="ARBA00014619"/>
    </source>
</evidence>
<evidence type="ECO:0000256" key="10">
    <source>
        <dbReference type="ARBA" id="ARBA00022741"/>
    </source>
</evidence>
<evidence type="ECO:0000313" key="25">
    <source>
        <dbReference type="EMBL" id="KAF1921406.1"/>
    </source>
</evidence>
<dbReference type="EMBL" id="ML979132">
    <property type="protein sequence ID" value="KAF1921406.1"/>
    <property type="molecule type" value="Genomic_DNA"/>
</dbReference>
<dbReference type="SUPFAM" id="SSF56112">
    <property type="entry name" value="Protein kinase-like (PK-like)"/>
    <property type="match status" value="1"/>
</dbReference>
<evidence type="ECO:0000256" key="11">
    <source>
        <dbReference type="ARBA" id="ARBA00022763"/>
    </source>
</evidence>
<dbReference type="Gene3D" id="3.30.1010.10">
    <property type="entry name" value="Phosphatidylinositol 3-kinase Catalytic Subunit, Chain A, domain 4"/>
    <property type="match status" value="1"/>
</dbReference>
<keyword evidence="13 20" id="KW-0067">ATP-binding</keyword>
<evidence type="ECO:0000256" key="3">
    <source>
        <dbReference type="ARBA" id="ARBA00010769"/>
    </source>
</evidence>
<evidence type="ECO:0000256" key="20">
    <source>
        <dbReference type="RuleBase" id="RU365027"/>
    </source>
</evidence>
<comment type="similarity">
    <text evidence="3 20">Belongs to the PI3/PI4-kinase family. ATM subfamily.</text>
</comment>
<gene>
    <name evidence="25" type="ORF">BDU57DRAFT_466852</name>
</gene>
<dbReference type="PROSITE" id="PS51189">
    <property type="entry name" value="FAT"/>
    <property type="match status" value="1"/>
</dbReference>
<evidence type="ECO:0000313" key="26">
    <source>
        <dbReference type="Proteomes" id="UP000800096"/>
    </source>
</evidence>
<name>A0A6A5R3M4_AMPQU</name>
<evidence type="ECO:0000256" key="17">
    <source>
        <dbReference type="ARBA" id="ARBA00025079"/>
    </source>
</evidence>
<dbReference type="SMART" id="SM00146">
    <property type="entry name" value="PI3Kc"/>
    <property type="match status" value="1"/>
</dbReference>
<evidence type="ECO:0000256" key="8">
    <source>
        <dbReference type="ARBA" id="ARBA00022527"/>
    </source>
</evidence>
<evidence type="ECO:0000256" key="4">
    <source>
        <dbReference type="ARBA" id="ARBA00011370"/>
    </source>
</evidence>
<dbReference type="PROSITE" id="PS51190">
    <property type="entry name" value="FATC"/>
    <property type="match status" value="1"/>
</dbReference>
<dbReference type="Gene3D" id="1.10.1070.11">
    <property type="entry name" value="Phosphatidylinositol 3-/4-kinase, catalytic domain"/>
    <property type="match status" value="1"/>
</dbReference>
<dbReference type="InterPro" id="IPR018936">
    <property type="entry name" value="PI3/4_kinase_CS"/>
</dbReference>
<evidence type="ECO:0000256" key="16">
    <source>
        <dbReference type="ARBA" id="ARBA00023242"/>
    </source>
</evidence>
<evidence type="ECO:0000256" key="19">
    <source>
        <dbReference type="ARBA" id="ARBA00048679"/>
    </source>
</evidence>
<evidence type="ECO:0000256" key="21">
    <source>
        <dbReference type="SAM" id="MobiDB-lite"/>
    </source>
</evidence>
<keyword evidence="14 20" id="KW-0156">Chromatin regulator</keyword>
<dbReference type="GO" id="GO:0005524">
    <property type="term" value="F:ATP binding"/>
    <property type="evidence" value="ECO:0007669"/>
    <property type="project" value="UniProtKB-KW"/>
</dbReference>
<keyword evidence="12 20" id="KW-0418">Kinase</keyword>
<dbReference type="FunFam" id="3.30.1010.10:FF:000019">
    <property type="entry name" value="Serine/threonine-protein kinase Tel1"/>
    <property type="match status" value="1"/>
</dbReference>
<dbReference type="InterPro" id="IPR000403">
    <property type="entry name" value="PI3/4_kinase_cat_dom"/>
</dbReference>
<dbReference type="CDD" id="cd05171">
    <property type="entry name" value="PIKKc_ATM"/>
    <property type="match status" value="1"/>
</dbReference>
<keyword evidence="9 20" id="KW-0808">Transferase</keyword>
<dbReference type="PROSITE" id="PS50290">
    <property type="entry name" value="PI3_4_KINASE_3"/>
    <property type="match status" value="1"/>
</dbReference>
<dbReference type="SUPFAM" id="SSF48371">
    <property type="entry name" value="ARM repeat"/>
    <property type="match status" value="2"/>
</dbReference>
<feature type="compositionally biased region" description="Low complexity" evidence="21">
    <location>
        <begin position="2890"/>
        <end position="2901"/>
    </location>
</feature>
<dbReference type="InterPro" id="IPR014009">
    <property type="entry name" value="PIK_FAT"/>
</dbReference>
<dbReference type="Pfam" id="PF00454">
    <property type="entry name" value="PI3_PI4_kinase"/>
    <property type="match status" value="1"/>
</dbReference>
<comment type="subcellular location">
    <subcellularLocation>
        <location evidence="2 20">Chromosome</location>
        <location evidence="2 20">Telomere</location>
    </subcellularLocation>
    <subcellularLocation>
        <location evidence="1 20">Nucleus</location>
    </subcellularLocation>
</comment>
<sequence>MGATNIQDAKLLIQASAKAERINGLKDLIHILKHNRGKPSLDALGNKAYLALCETLFQCLRDERSAYFKNKNKTARTTVLLPLSASALRHVIANGVRHIKSSTVELVIDTIIDVLPDAHGVLLKPLLQDLPRTLRSLLEYQPHVERLSKHCWDAAVQFCAESLSSFFESSEPEAEGPNSWSTSVSSRARTPFESADFASSRASPRAPAARTKSLHDDQLHFAEDFVYCLHYLVKASNAPVLDKASAVFAALLQFLRRRSGRTSGAAAALVAINSILSRIAFQSLALTKHILQELLPLIKSMWSEVALRDEIIITLTYTEPHISSLLADRDNDTFAFDLEALIDIMYGEYRKRQDTTAHQFLDEDHLCFRHLGLPDKHTHPLHTCAFSMETEHVRFEGLWGTVSTIARFSHMLDQRRRACTHQPSDTEGGVSKRLRVTQLFQEYLRHVLEPRSNAKRAALQVVAFMVQEGPVDEDDLLSMTEKLISCISDENPAHSVWAISGLAGAALQQTASRAALKPYWISAWQSASRAATSISVSRAACHLMDVLLKLQLVPFSTVSDIAQSMLLSIELSGPALLTETSSSLLTTIMRERVHENPTHLTTTSERILSWLFSKWTPSLWSERTYSTLIAHHCDARDILRVLFACLDKPFYPPESISFLVLGPIAQASHRVSQHKELGQYLLLRKDETSHLTTIDAVKGSVTETSSEHHSAPLEGRILDYFLSEVEKANQRWKEVTIASAAGITSDMMRVVTKLCIVAPAIARLGNPEDRRVSAIESLTGILTRSLAEVLTKSQVEQYKVDAVLETCAKSLPALSSIHSLDLDVFKEAGVHILAQHLSTSLVNRKEVKQSFYAEDEDFMDVDDNVDSQSTAISAGSEADVPRHEIQAESDPSALRASCSTYLQLIASVADHTETGNRQIPSKFVDYLVCLQESDLLHSRQLLRELWNSDFQMSRLDCLNLLERYSEALIDPRAREYNTSEVANGMLVEVLIGTVLIWSPEATDRDAQDLYENVEALYSYYIKDMEKSGVRRSANLQKAIAIFLHKLLKHHPDLGQNRKVPSVRTGLFELLARSEMTVKHHIAERLPTIFEDFVLFEHDKILRDVDSSLPGDDEGIEGIAVRLLVLSKLASRWHTLLRQCIYLIFATAGSVQGAAQHAKRCISDVARSRKLEDSQSLFRLFSSQVMSIWLDRGRAFSDVPYVTFGYATLQDLLRDVAAEAIGQAMMCGRKAEVEFLADQLGVPMSELLLTHVGKAAAYTIAWDTCRGFARNKAEPSNSNLLKELMGSETYYESIQKHFPQILGYIFQTIDHEERFPKSLEKRAAFTPAAQAIAAITDIGQSTQHLNIGIEPAFSAFYLPDQLERLCRRSGDNPATFWSPSTYTYVLRSLLDRIHPALGSLYARSMIRKIRIVVALAGAVAYEGYPLQMTLQSLRPFLIDVQCAEDTAGIMQYLFENGTHYLRKHLPFLTGIGLSILISVRVFLGSTQESTTQQSQHVATMNAASRFHKWLSEYLKAHAEAMSASERSPSVKAFKLITTAASQVTAEGNSTRGSEESKLLLEILDDVRSGRKLLNKTSREVALNLLCQNFQPASMARDDILGVDQDAAEYASLVWESCRRNGVGQGYLLWAAKVLGRAYSAYGEVKQSTMQSKPWTQSTSTSREALGKSSREAIVREVIDLFYSDDRAEVSLAEDALRRLISRLPGADPSYVAEMHKAIPEAIGKALGLYIPDRSQSATPGLQESLQEAITAGTTKSISVWIRGLTVALCNAAIEDPLLGSLSDLLHGIDHMAERLLPYILHLVLLDEFDGERNVRKCISAAMPAWYEACDSSTAPYVRILLEVVLYLRSQAVPKEITRVDRDRWLEIDFLKAAQAANACGMYRSALLFAETSSGQPIVKSSSRRSSILVDAPKIPVDLQLSIYKNLDEPDSFYGVERSSSLLSVLDRLEYEGDGVKSLLFRGARLDSQMRRLNSLDPSDSRGTVKSLIMLNMNSVTHSLLSNDQFRDTGDDVVESTFHTARKLGQWDIKAPETNHSEPSTLFKAFQGLHFAKSATEAKENFERQLLATMSFLSEQSDSSVPVKVRLRTLGALTEADEVIRAERSEHLLDTWDRMRAREKWMQAGEFSDVRQILSCRETLFNVLSSNPTLVDALHARTGTVRNMEVEALVSSSTICRKHGALQESLASVTYLSDIVPDCKTVGLDVEAIAQHEVANVLWEQGETGISIRMRQHLIDHADFDSQNTDLSLPVLLARLGHHLAEARLAKPDAIMQDYLEPAIRELKGQSHGSGPGQVFHEFALFCDKQLQSPEAAEDMERIKTVMDRKLQEYNDFTKLSKTDKSKGMRETYHRSARRAKTWYELDNAEYERLRKGREQFLRQCLENYLLSLAASDEFNHDALRVFSLWLEYADTDLANAAVKAYLKSVPSGKFALLMNQLSSRLQAEQTEFQRLLIDLVFRICKDHPHHGMHQIFAIQMKVGAITREDAVRAKDESARSRQKAADALAKALGQDPESRPYWSSIYQSDEIYHHLAMFKSEKESTQQGREIPLDKYKESKDLVSKVPRLNVPPATLQVEVRATKDYKDLPRIQKFKPIMSIANGLSAPKIITAIGTDGKPYKQLFKSGNDDLRQDAIMEQVFDQVSRLLRNHTATRIRNIGIRTYKVLPLSTRSGLMEFVQNTIPLHFWVMPAHEKYYPNDYKPDRCRKEIGAAQSDSLTTRTKVWQKIADNFHPVLRYFLLERFQDPDEWFERRLAYTRSTAAISILGHVLGLGDRHCHNILLDEKSGEVVHIDLGVSFEAGRVLPVPEVVPFRLTRDLVDAMGYTKTEGVFRRSCEFTMDTLREERESIMTLLNVLRYDPLVNWSVTSTKAKRMQEANQDTNAQNGTRASTVAPSGTPAPSGAPEIEVVHESNKKREREEQAGEAGRALSVVEKKLSKTLSTQATVNELIQQATDQRNLAVLYMGWASYA</sequence>
<dbReference type="GO" id="GO:0005634">
    <property type="term" value="C:nucleus"/>
    <property type="evidence" value="ECO:0007669"/>
    <property type="project" value="UniProtKB-SubCell"/>
</dbReference>
<feature type="compositionally biased region" description="Basic and acidic residues" evidence="21">
    <location>
        <begin position="2904"/>
        <end position="2918"/>
    </location>
</feature>
<evidence type="ECO:0000256" key="2">
    <source>
        <dbReference type="ARBA" id="ARBA00004574"/>
    </source>
</evidence>
<dbReference type="Pfam" id="PF11640">
    <property type="entry name" value="TAN"/>
    <property type="match status" value="1"/>
</dbReference>
<dbReference type="GO" id="GO:0004674">
    <property type="term" value="F:protein serine/threonine kinase activity"/>
    <property type="evidence" value="ECO:0007669"/>
    <property type="project" value="UniProtKB-KW"/>
</dbReference>
<evidence type="ECO:0000259" key="24">
    <source>
        <dbReference type="PROSITE" id="PS51190"/>
    </source>
</evidence>
<evidence type="ECO:0000256" key="13">
    <source>
        <dbReference type="ARBA" id="ARBA00022840"/>
    </source>
</evidence>
<reference evidence="25" key="1">
    <citation type="journal article" date="2020" name="Stud. Mycol.">
        <title>101 Dothideomycetes genomes: a test case for predicting lifestyles and emergence of pathogens.</title>
        <authorList>
            <person name="Haridas S."/>
            <person name="Albert R."/>
            <person name="Binder M."/>
            <person name="Bloem J."/>
            <person name="Labutti K."/>
            <person name="Salamov A."/>
            <person name="Andreopoulos B."/>
            <person name="Baker S."/>
            <person name="Barry K."/>
            <person name="Bills G."/>
            <person name="Bluhm B."/>
            <person name="Cannon C."/>
            <person name="Castanera R."/>
            <person name="Culley D."/>
            <person name="Daum C."/>
            <person name="Ezra D."/>
            <person name="Gonzalez J."/>
            <person name="Henrissat B."/>
            <person name="Kuo A."/>
            <person name="Liang C."/>
            <person name="Lipzen A."/>
            <person name="Lutzoni F."/>
            <person name="Magnuson J."/>
            <person name="Mondo S."/>
            <person name="Nolan M."/>
            <person name="Ohm R."/>
            <person name="Pangilinan J."/>
            <person name="Park H.-J."/>
            <person name="Ramirez L."/>
            <person name="Alfaro M."/>
            <person name="Sun H."/>
            <person name="Tritt A."/>
            <person name="Yoshinaga Y."/>
            <person name="Zwiers L.-H."/>
            <person name="Turgeon B."/>
            <person name="Goodwin S."/>
            <person name="Spatafora J."/>
            <person name="Crous P."/>
            <person name="Grigoriev I."/>
        </authorList>
    </citation>
    <scope>NUCLEOTIDE SEQUENCE</scope>
    <source>
        <strain evidence="25">HMLAC05119</strain>
    </source>
</reference>
<dbReference type="InterPro" id="IPR021668">
    <property type="entry name" value="TAN"/>
</dbReference>
<keyword evidence="10 20" id="KW-0547">Nucleotide-binding</keyword>
<feature type="domain" description="FAT" evidence="23">
    <location>
        <begin position="1870"/>
        <end position="2476"/>
    </location>
</feature>
<organism evidence="25 26">
    <name type="scientific">Ampelomyces quisqualis</name>
    <name type="common">Powdery mildew agent</name>
    <dbReference type="NCBI Taxonomy" id="50730"/>
    <lineage>
        <taxon>Eukaryota</taxon>
        <taxon>Fungi</taxon>
        <taxon>Dikarya</taxon>
        <taxon>Ascomycota</taxon>
        <taxon>Pezizomycotina</taxon>
        <taxon>Dothideomycetes</taxon>
        <taxon>Pleosporomycetidae</taxon>
        <taxon>Pleosporales</taxon>
        <taxon>Pleosporineae</taxon>
        <taxon>Phaeosphaeriaceae</taxon>
        <taxon>Ampelomyces</taxon>
    </lineage>
</organism>
<feature type="domain" description="PI3K/PI4K catalytic" evidence="22">
    <location>
        <begin position="2590"/>
        <end position="2901"/>
    </location>
</feature>
<keyword evidence="16 20" id="KW-0539">Nucleus</keyword>
<dbReference type="Pfam" id="PF02260">
    <property type="entry name" value="FATC"/>
    <property type="match status" value="1"/>
</dbReference>
<dbReference type="GO" id="GO:0006281">
    <property type="term" value="P:DNA repair"/>
    <property type="evidence" value="ECO:0007669"/>
    <property type="project" value="InterPro"/>
</dbReference>
<dbReference type="GO" id="GO:0006325">
    <property type="term" value="P:chromatin organization"/>
    <property type="evidence" value="ECO:0007669"/>
    <property type="project" value="UniProtKB-KW"/>
</dbReference>
<keyword evidence="11 20" id="KW-0227">DNA damage</keyword>
<keyword evidence="15 20" id="KW-0779">Telomere</keyword>
<dbReference type="InterPro" id="IPR003152">
    <property type="entry name" value="FATC_dom"/>
</dbReference>
<dbReference type="GO" id="GO:0035556">
    <property type="term" value="P:intracellular signal transduction"/>
    <property type="evidence" value="ECO:0007669"/>
    <property type="project" value="UniProtKB-ARBA"/>
</dbReference>
<dbReference type="InterPro" id="IPR011009">
    <property type="entry name" value="Kinase-like_dom_sf"/>
</dbReference>
<dbReference type="PROSITE" id="PS00915">
    <property type="entry name" value="PI3_4_KINASE_1"/>
    <property type="match status" value="1"/>
</dbReference>
<comment type="catalytic activity">
    <reaction evidence="18 20">
        <text>L-threonyl-[protein] + ATP = O-phospho-L-threonyl-[protein] + ADP + H(+)</text>
        <dbReference type="Rhea" id="RHEA:46608"/>
        <dbReference type="Rhea" id="RHEA-COMP:11060"/>
        <dbReference type="Rhea" id="RHEA-COMP:11605"/>
        <dbReference type="ChEBI" id="CHEBI:15378"/>
        <dbReference type="ChEBI" id="CHEBI:30013"/>
        <dbReference type="ChEBI" id="CHEBI:30616"/>
        <dbReference type="ChEBI" id="CHEBI:61977"/>
        <dbReference type="ChEBI" id="CHEBI:456216"/>
        <dbReference type="EC" id="2.7.11.1"/>
    </reaction>
</comment>
<dbReference type="SMART" id="SM01343">
    <property type="entry name" value="FATC"/>
    <property type="match status" value="1"/>
</dbReference>
<dbReference type="PROSITE" id="PS00916">
    <property type="entry name" value="PI3_4_KINASE_2"/>
    <property type="match status" value="1"/>
</dbReference>
<proteinExistence type="inferred from homology"/>
<feature type="compositionally biased region" description="Polar residues" evidence="21">
    <location>
        <begin position="2873"/>
        <end position="2889"/>
    </location>
</feature>
<comment type="subunit">
    <text evidence="4">Associates with DNA double-strand breaks.</text>
</comment>
<evidence type="ECO:0000259" key="23">
    <source>
        <dbReference type="PROSITE" id="PS51189"/>
    </source>
</evidence>
<comment type="function">
    <text evidence="17 20">Serine/threonine protein kinase which activates checkpoint signaling upon genotoxic stresses such as ionizing radiation (IR), ultraviolet light (UV), or DNA replication stalling, thereby acting as a DNA damage sensor. Recognizes the substrate consensus sequence [ST]-Q. Phosphorylates histone H2A to form H2AS128ph (gamma-H2A) at sites of DNA damage, involved in the regulation of DNA damage response mechanism. Required for the control of telomere length and genome stability.</text>
</comment>
<evidence type="ECO:0000256" key="7">
    <source>
        <dbReference type="ARBA" id="ARBA00022454"/>
    </source>
</evidence>